<dbReference type="OrthoDB" id="4501674at2759"/>
<accession>A0A1V6PKS5</accession>
<keyword evidence="2" id="KW-1133">Transmembrane helix</keyword>
<proteinExistence type="predicted"/>
<dbReference type="EMBL" id="MDYL01000002">
    <property type="protein sequence ID" value="OQD77658.1"/>
    <property type="molecule type" value="Genomic_DNA"/>
</dbReference>
<comment type="caution">
    <text evidence="3">The sequence shown here is derived from an EMBL/GenBank/DDBJ whole genome shotgun (WGS) entry which is preliminary data.</text>
</comment>
<organism evidence="3 4">
    <name type="scientific">Penicillium decumbens</name>
    <dbReference type="NCBI Taxonomy" id="69771"/>
    <lineage>
        <taxon>Eukaryota</taxon>
        <taxon>Fungi</taxon>
        <taxon>Dikarya</taxon>
        <taxon>Ascomycota</taxon>
        <taxon>Pezizomycotina</taxon>
        <taxon>Eurotiomycetes</taxon>
        <taxon>Eurotiomycetidae</taxon>
        <taxon>Eurotiales</taxon>
        <taxon>Aspergillaceae</taxon>
        <taxon>Penicillium</taxon>
    </lineage>
</organism>
<protein>
    <submittedName>
        <fullName evidence="3">Uncharacterized protein</fullName>
    </submittedName>
</protein>
<evidence type="ECO:0000256" key="1">
    <source>
        <dbReference type="SAM" id="MobiDB-lite"/>
    </source>
</evidence>
<keyword evidence="4" id="KW-1185">Reference proteome</keyword>
<feature type="compositionally biased region" description="Basic residues" evidence="1">
    <location>
        <begin position="1"/>
        <end position="10"/>
    </location>
</feature>
<dbReference type="AlphaFoldDB" id="A0A1V6PKS5"/>
<feature type="transmembrane region" description="Helical" evidence="2">
    <location>
        <begin position="121"/>
        <end position="143"/>
    </location>
</feature>
<reference evidence="4" key="1">
    <citation type="journal article" date="2017" name="Nat. Microbiol.">
        <title>Global analysis of biosynthetic gene clusters reveals vast potential of secondary metabolite production in Penicillium species.</title>
        <authorList>
            <person name="Nielsen J.C."/>
            <person name="Grijseels S."/>
            <person name="Prigent S."/>
            <person name="Ji B."/>
            <person name="Dainat J."/>
            <person name="Nielsen K.F."/>
            <person name="Frisvad J.C."/>
            <person name="Workman M."/>
            <person name="Nielsen J."/>
        </authorList>
    </citation>
    <scope>NUCLEOTIDE SEQUENCE [LARGE SCALE GENOMIC DNA]</scope>
    <source>
        <strain evidence="4">IBT 11843</strain>
    </source>
</reference>
<keyword evidence="2" id="KW-0812">Transmembrane</keyword>
<dbReference type="STRING" id="69771.A0A1V6PKS5"/>
<evidence type="ECO:0000313" key="3">
    <source>
        <dbReference type="EMBL" id="OQD77658.1"/>
    </source>
</evidence>
<keyword evidence="2" id="KW-0472">Membrane</keyword>
<gene>
    <name evidence="3" type="ORF">PENDEC_c002G04612</name>
</gene>
<evidence type="ECO:0000313" key="4">
    <source>
        <dbReference type="Proteomes" id="UP000191522"/>
    </source>
</evidence>
<name>A0A1V6PKS5_PENDC</name>
<feature type="region of interest" description="Disordered" evidence="1">
    <location>
        <begin position="1"/>
        <end position="20"/>
    </location>
</feature>
<sequence length="297" mass="33530">MGTTRLHARRQGIMDSDLSQQPKSIIELHHPPPPDTNDPQHLPPLQMLKVKDTRAEQTLSTENTETRDTAIPIKSQNETNEVEHRFWNETTSQDTDSPASLNNTTTIAKAKTTLKISHASIAAATIIGIIIFGAISFLLFWYIRRERRARLRRIQSSDQDLFNPSSLTLAPETSKTLDDFLMKDIPPERASLMFSRTRSPSVTYVVDEINHSNRNSFDGPSVLTKLDTTIFIAELAQHLPTRITVGTNSPILSTVLSALDHHNGNNNYNCYDREKLPFTPRNHQLAKLYLARPAQSR</sequence>
<dbReference type="Proteomes" id="UP000191522">
    <property type="component" value="Unassembled WGS sequence"/>
</dbReference>
<evidence type="ECO:0000256" key="2">
    <source>
        <dbReference type="SAM" id="Phobius"/>
    </source>
</evidence>